<keyword evidence="3" id="KW-0804">Transcription</keyword>
<dbReference type="PROSITE" id="PS50932">
    <property type="entry name" value="HTH_LACI_2"/>
    <property type="match status" value="1"/>
</dbReference>
<dbReference type="GO" id="GO:0000976">
    <property type="term" value="F:transcription cis-regulatory region binding"/>
    <property type="evidence" value="ECO:0007669"/>
    <property type="project" value="TreeGrafter"/>
</dbReference>
<dbReference type="PANTHER" id="PTHR30146:SF109">
    <property type="entry name" value="HTH-TYPE TRANSCRIPTIONAL REGULATOR GALS"/>
    <property type="match status" value="1"/>
</dbReference>
<dbReference type="PROSITE" id="PS00356">
    <property type="entry name" value="HTH_LACI_1"/>
    <property type="match status" value="1"/>
</dbReference>
<reference evidence="5 6" key="1">
    <citation type="submission" date="2016-11" db="EMBL/GenBank/DDBJ databases">
        <authorList>
            <person name="Jaros S."/>
            <person name="Januszkiewicz K."/>
            <person name="Wedrychowicz H."/>
        </authorList>
    </citation>
    <scope>NUCLEOTIDE SEQUENCE [LARGE SCALE GENOMIC DNA]</scope>
    <source>
        <strain evidence="5 6">DSM 8605</strain>
    </source>
</reference>
<dbReference type="Gene3D" id="1.10.260.40">
    <property type="entry name" value="lambda repressor-like DNA-binding domains"/>
    <property type="match status" value="1"/>
</dbReference>
<keyword evidence="2" id="KW-0238">DNA-binding</keyword>
<dbReference type="SUPFAM" id="SSF47413">
    <property type="entry name" value="lambda repressor-like DNA-binding domains"/>
    <property type="match status" value="1"/>
</dbReference>
<evidence type="ECO:0000256" key="1">
    <source>
        <dbReference type="ARBA" id="ARBA00023015"/>
    </source>
</evidence>
<dbReference type="GO" id="GO:0003700">
    <property type="term" value="F:DNA-binding transcription factor activity"/>
    <property type="evidence" value="ECO:0007669"/>
    <property type="project" value="TreeGrafter"/>
</dbReference>
<dbReference type="InterPro" id="IPR010982">
    <property type="entry name" value="Lambda_DNA-bd_dom_sf"/>
</dbReference>
<dbReference type="OrthoDB" id="369222at2"/>
<evidence type="ECO:0000256" key="2">
    <source>
        <dbReference type="ARBA" id="ARBA00023125"/>
    </source>
</evidence>
<evidence type="ECO:0000256" key="3">
    <source>
        <dbReference type="ARBA" id="ARBA00023163"/>
    </source>
</evidence>
<dbReference type="InterPro" id="IPR046335">
    <property type="entry name" value="LacI/GalR-like_sensor"/>
</dbReference>
<dbReference type="SMART" id="SM00354">
    <property type="entry name" value="HTH_LACI"/>
    <property type="match status" value="1"/>
</dbReference>
<gene>
    <name evidence="5" type="ORF">SAMN02745207_00058</name>
</gene>
<evidence type="ECO:0000313" key="5">
    <source>
        <dbReference type="EMBL" id="SHH12779.1"/>
    </source>
</evidence>
<accession>A0A1M5QG99</accession>
<feature type="domain" description="HTH lacI-type" evidence="4">
    <location>
        <begin position="4"/>
        <end position="59"/>
    </location>
</feature>
<dbReference type="PANTHER" id="PTHR30146">
    <property type="entry name" value="LACI-RELATED TRANSCRIPTIONAL REPRESSOR"/>
    <property type="match status" value="1"/>
</dbReference>
<sequence length="338" mass="38508">MKHAKLIDVADKAGVSISTVSQYLSGRYKYMSKDTKERIRLTIEELNYIPNSIARSLKTDVTKTIGVIVFDMAGYFTSSVLRGIDDYCKKSNYNVIIYNTDYDAEIEKKSINMLKMLRVDGIIIASSGKNNKLLDEENKNGTCIVQVFMEYDDLDISTVLSDYKGSTFNATEYLIKLGHKKIALITQEYEHIPSRQDRILGYEEAMIKNGIALNLNFINIWDRFSDLNKTFDEALKSENSPTAIFSMHSSVTAELLNYCNMNKINVPEDLSIIGFDELPLANLFKTPITVVDQKPYEIGQKAAELVLWKINHKKERENNKVIVSCELKIRESCKSLDK</sequence>
<organism evidence="5 6">
    <name type="scientific">Clostridium grantii DSM 8605</name>
    <dbReference type="NCBI Taxonomy" id="1121316"/>
    <lineage>
        <taxon>Bacteria</taxon>
        <taxon>Bacillati</taxon>
        <taxon>Bacillota</taxon>
        <taxon>Clostridia</taxon>
        <taxon>Eubacteriales</taxon>
        <taxon>Clostridiaceae</taxon>
        <taxon>Clostridium</taxon>
    </lineage>
</organism>
<dbReference type="SUPFAM" id="SSF53822">
    <property type="entry name" value="Periplasmic binding protein-like I"/>
    <property type="match status" value="1"/>
</dbReference>
<dbReference type="Gene3D" id="3.40.50.2300">
    <property type="match status" value="2"/>
</dbReference>
<dbReference type="STRING" id="1121316.SAMN02745207_00058"/>
<proteinExistence type="predicted"/>
<dbReference type="Pfam" id="PF00356">
    <property type="entry name" value="LacI"/>
    <property type="match status" value="1"/>
</dbReference>
<keyword evidence="6" id="KW-1185">Reference proteome</keyword>
<dbReference type="EMBL" id="FQXM01000002">
    <property type="protein sequence ID" value="SHH12779.1"/>
    <property type="molecule type" value="Genomic_DNA"/>
</dbReference>
<dbReference type="InterPro" id="IPR028082">
    <property type="entry name" value="Peripla_BP_I"/>
</dbReference>
<protein>
    <submittedName>
        <fullName evidence="5">Transcriptional regulator, LacI family</fullName>
    </submittedName>
</protein>
<dbReference type="InterPro" id="IPR000843">
    <property type="entry name" value="HTH_LacI"/>
</dbReference>
<evidence type="ECO:0000259" key="4">
    <source>
        <dbReference type="PROSITE" id="PS50932"/>
    </source>
</evidence>
<name>A0A1M5QG99_9CLOT</name>
<dbReference type="Proteomes" id="UP000184447">
    <property type="component" value="Unassembled WGS sequence"/>
</dbReference>
<dbReference type="Pfam" id="PF13377">
    <property type="entry name" value="Peripla_BP_3"/>
    <property type="match status" value="1"/>
</dbReference>
<keyword evidence="1" id="KW-0805">Transcription regulation</keyword>
<evidence type="ECO:0000313" key="6">
    <source>
        <dbReference type="Proteomes" id="UP000184447"/>
    </source>
</evidence>
<dbReference type="CDD" id="cd01392">
    <property type="entry name" value="HTH_LacI"/>
    <property type="match status" value="1"/>
</dbReference>
<dbReference type="AlphaFoldDB" id="A0A1M5QG99"/>
<dbReference type="CDD" id="cd19977">
    <property type="entry name" value="PBP1_EndR-like"/>
    <property type="match status" value="1"/>
</dbReference>
<dbReference type="RefSeq" id="WP_073335809.1">
    <property type="nucleotide sequence ID" value="NZ_FQXM01000002.1"/>
</dbReference>